<keyword evidence="3" id="KW-1185">Reference proteome</keyword>
<dbReference type="EMBL" id="CP027806">
    <property type="protein sequence ID" value="AXJ01656.1"/>
    <property type="molecule type" value="Genomic_DNA"/>
</dbReference>
<dbReference type="GO" id="GO:0016740">
    <property type="term" value="F:transferase activity"/>
    <property type="evidence" value="ECO:0007669"/>
    <property type="project" value="UniProtKB-KW"/>
</dbReference>
<protein>
    <submittedName>
        <fullName evidence="2">Galactoside O-acetyltransferase</fullName>
    </submittedName>
</protein>
<keyword evidence="2" id="KW-0808">Transferase</keyword>
<evidence type="ECO:0000313" key="3">
    <source>
        <dbReference type="Proteomes" id="UP000254808"/>
    </source>
</evidence>
<dbReference type="InterPro" id="IPR050179">
    <property type="entry name" value="Trans_hexapeptide_repeat"/>
</dbReference>
<accession>A0A345UMF4</accession>
<dbReference type="PANTHER" id="PTHR43300">
    <property type="entry name" value="ACETYLTRANSFERASE"/>
    <property type="match status" value="1"/>
</dbReference>
<organism evidence="2 3">
    <name type="scientific">Cyclonatronum proteinivorum</name>
    <dbReference type="NCBI Taxonomy" id="1457365"/>
    <lineage>
        <taxon>Bacteria</taxon>
        <taxon>Pseudomonadati</taxon>
        <taxon>Balneolota</taxon>
        <taxon>Balneolia</taxon>
        <taxon>Balneolales</taxon>
        <taxon>Cyclonatronaceae</taxon>
        <taxon>Cyclonatronum</taxon>
    </lineage>
</organism>
<evidence type="ECO:0000313" key="2">
    <source>
        <dbReference type="EMBL" id="AXJ01656.1"/>
    </source>
</evidence>
<dbReference type="AlphaFoldDB" id="A0A345UMF4"/>
<gene>
    <name evidence="2" type="ORF">CYPRO_2414</name>
</gene>
<name>A0A345UMF4_9BACT</name>
<reference evidence="2 3" key="1">
    <citation type="submission" date="2018-03" db="EMBL/GenBank/DDBJ databases">
        <title>Phenotypic and genomic properties of Cyclonatronum proteinivorum gen. nov., sp. nov., a haloalkaliphilic bacteroidete from soda lakes possessing Na+-translocating rhodopsin.</title>
        <authorList>
            <person name="Toshchakov S.V."/>
            <person name="Korzhenkov A."/>
            <person name="Samarov N.I."/>
            <person name="Kublanov I.V."/>
            <person name="Muntyan M.S."/>
            <person name="Sorokin D.Y."/>
        </authorList>
    </citation>
    <scope>NUCLEOTIDE SEQUENCE [LARGE SCALE GENOMIC DNA]</scope>
    <source>
        <strain evidence="2 3">Omega</strain>
    </source>
</reference>
<dbReference type="Proteomes" id="UP000254808">
    <property type="component" value="Chromosome"/>
</dbReference>
<comment type="similarity">
    <text evidence="1">Belongs to the transferase hexapeptide repeat family.</text>
</comment>
<dbReference type="Pfam" id="PF00132">
    <property type="entry name" value="Hexapep"/>
    <property type="match status" value="1"/>
</dbReference>
<dbReference type="PANTHER" id="PTHR43300:SF11">
    <property type="entry name" value="ACETYLTRANSFERASE RV3034C-RELATED"/>
    <property type="match status" value="1"/>
</dbReference>
<dbReference type="InterPro" id="IPR011004">
    <property type="entry name" value="Trimer_LpxA-like_sf"/>
</dbReference>
<dbReference type="InterPro" id="IPR001451">
    <property type="entry name" value="Hexapep"/>
</dbReference>
<dbReference type="SUPFAM" id="SSF51161">
    <property type="entry name" value="Trimeric LpxA-like enzymes"/>
    <property type="match status" value="1"/>
</dbReference>
<dbReference type="OrthoDB" id="9812571at2"/>
<evidence type="ECO:0000256" key="1">
    <source>
        <dbReference type="ARBA" id="ARBA00007274"/>
    </source>
</evidence>
<proteinExistence type="inferred from homology"/>
<dbReference type="KEGG" id="cprv:CYPRO_2414"/>
<dbReference type="RefSeq" id="WP_114984821.1">
    <property type="nucleotide sequence ID" value="NZ_CP027806.1"/>
</dbReference>
<sequence length="166" mass="18492">MENLPLLYKGKEAEIYPMARIIQPEHLLLDDYAVISDFCFVLAGTYTKIGKYSRLAPYAMITGGGEAYIQDYVDISYGVKILTGSDDIYGGYLSLPKVPAEKRKITRARVEIHAYAYIGINSIIYPGVTIGEGAMTEPNTIVKQNLEPWTVYGGITCEKLGKRKRV</sequence>
<dbReference type="Gene3D" id="2.160.10.10">
    <property type="entry name" value="Hexapeptide repeat proteins"/>
    <property type="match status" value="1"/>
</dbReference>